<comment type="similarity">
    <text evidence="6">Belongs to the peptidase M24A family. Methionine aminopeptidase type 1 subfamily.</text>
</comment>
<dbReference type="HAMAP" id="MF_01974">
    <property type="entry name" value="MetAP_1"/>
    <property type="match status" value="1"/>
</dbReference>
<keyword evidence="10" id="KW-1185">Reference proteome</keyword>
<feature type="binding site" evidence="6">
    <location>
        <position position="109"/>
    </location>
    <ligand>
        <name>a divalent metal cation</name>
        <dbReference type="ChEBI" id="CHEBI:60240"/>
        <label>1</label>
    </ligand>
</feature>
<dbReference type="PROSITE" id="PS00680">
    <property type="entry name" value="MAP_1"/>
    <property type="match status" value="1"/>
</dbReference>
<feature type="binding site" evidence="6">
    <location>
        <position position="80"/>
    </location>
    <ligand>
        <name>substrate</name>
    </ligand>
</feature>
<dbReference type="RefSeq" id="WP_268076409.1">
    <property type="nucleotide sequence ID" value="NZ_CP109966.1"/>
</dbReference>
<dbReference type="EC" id="3.4.11.18" evidence="6 7"/>
<feature type="binding site" evidence="6">
    <location>
        <position position="205"/>
    </location>
    <ligand>
        <name>a divalent metal cation</name>
        <dbReference type="ChEBI" id="CHEBI:60240"/>
        <label>2</label>
        <note>catalytic</note>
    </ligand>
</feature>
<dbReference type="CDD" id="cd01086">
    <property type="entry name" value="MetAP1"/>
    <property type="match status" value="1"/>
</dbReference>
<name>A0ABY7AR48_9ALTE</name>
<dbReference type="Gene3D" id="3.90.230.10">
    <property type="entry name" value="Creatinase/methionine aminopeptidase superfamily"/>
    <property type="match status" value="1"/>
</dbReference>
<dbReference type="InterPro" id="IPR002467">
    <property type="entry name" value="Pept_M24A_MAP1"/>
</dbReference>
<geneLocation type="plasmid" evidence="9 10">
    <name>pCadTS8_1</name>
</geneLocation>
<evidence type="ECO:0000256" key="6">
    <source>
        <dbReference type="HAMAP-Rule" id="MF_01974"/>
    </source>
</evidence>
<evidence type="ECO:0000259" key="8">
    <source>
        <dbReference type="Pfam" id="PF00557"/>
    </source>
</evidence>
<dbReference type="Proteomes" id="UP001163726">
    <property type="component" value="Plasmid pCadTS8_1"/>
</dbReference>
<feature type="binding site" evidence="6">
    <location>
        <position position="109"/>
    </location>
    <ligand>
        <name>a divalent metal cation</name>
        <dbReference type="ChEBI" id="CHEBI:60240"/>
        <label>2</label>
        <note>catalytic</note>
    </ligand>
</feature>
<protein>
    <recommendedName>
        <fullName evidence="6 7">Methionine aminopeptidase</fullName>
        <shortName evidence="6">MAP</shortName>
        <shortName evidence="6">MetAP</shortName>
        <ecNumber evidence="6 7">3.4.11.18</ecNumber>
    </recommendedName>
    <alternativeName>
        <fullName evidence="6">Peptidase M</fullName>
    </alternativeName>
</protein>
<dbReference type="PANTHER" id="PTHR43330">
    <property type="entry name" value="METHIONINE AMINOPEPTIDASE"/>
    <property type="match status" value="1"/>
</dbReference>
<reference evidence="9" key="1">
    <citation type="submission" date="2022-10" db="EMBL/GenBank/DDBJ databases">
        <title>Catenovulum adriacola sp. nov. isolated in the Harbour of Susak.</title>
        <authorList>
            <person name="Schoch T."/>
            <person name="Reich S.J."/>
            <person name="Stoeferle S."/>
            <person name="Flaiz M."/>
            <person name="Kazda M."/>
            <person name="Riedel C.U."/>
            <person name="Duerre P."/>
        </authorList>
    </citation>
    <scope>NUCLEOTIDE SEQUENCE</scope>
    <source>
        <strain evidence="9">TS8</strain>
        <plasmid evidence="9">pCadTS8_1</plasmid>
    </source>
</reference>
<feature type="binding site" evidence="6">
    <location>
        <position position="179"/>
    </location>
    <ligand>
        <name>substrate</name>
    </ligand>
</feature>
<feature type="domain" description="Peptidase M24" evidence="8">
    <location>
        <begin position="15"/>
        <end position="242"/>
    </location>
</feature>
<evidence type="ECO:0000313" key="9">
    <source>
        <dbReference type="EMBL" id="WAJ71723.1"/>
    </source>
</evidence>
<dbReference type="Pfam" id="PF00557">
    <property type="entry name" value="Peptidase_M24"/>
    <property type="match status" value="1"/>
</dbReference>
<dbReference type="GO" id="GO:0004239">
    <property type="term" value="F:initiator methionyl aminopeptidase activity"/>
    <property type="evidence" value="ECO:0007669"/>
    <property type="project" value="UniProtKB-EC"/>
</dbReference>
<evidence type="ECO:0000256" key="1">
    <source>
        <dbReference type="ARBA" id="ARBA00002521"/>
    </source>
</evidence>
<keyword evidence="5 6" id="KW-0378">Hydrolase</keyword>
<feature type="binding site" evidence="6">
    <location>
        <position position="98"/>
    </location>
    <ligand>
        <name>a divalent metal cation</name>
        <dbReference type="ChEBI" id="CHEBI:60240"/>
        <label>1</label>
    </ligand>
</feature>
<gene>
    <name evidence="6 9" type="primary">map</name>
    <name evidence="9" type="ORF">OLW01_15395</name>
</gene>
<dbReference type="PANTHER" id="PTHR43330:SF27">
    <property type="entry name" value="METHIONINE AMINOPEPTIDASE"/>
    <property type="match status" value="1"/>
</dbReference>
<comment type="function">
    <text evidence="1 6">Removes the N-terminal methionine from nascent proteins. The N-terminal methionine is often cleaved when the second residue in the primary sequence is small and uncharged (Met-Ala-, Cys, Gly, Pro, Ser, Thr, or Val). Requires deformylation of the N(alpha)-formylated initiator methionine before it can be hydrolyzed.</text>
</comment>
<dbReference type="InterPro" id="IPR000994">
    <property type="entry name" value="Pept_M24"/>
</dbReference>
<feature type="binding site" evidence="6">
    <location>
        <position position="236"/>
    </location>
    <ligand>
        <name>a divalent metal cation</name>
        <dbReference type="ChEBI" id="CHEBI:60240"/>
        <label>1</label>
    </ligand>
</feature>
<comment type="cofactor">
    <cofactor evidence="6">
        <name>Co(2+)</name>
        <dbReference type="ChEBI" id="CHEBI:48828"/>
    </cofactor>
    <cofactor evidence="6">
        <name>Zn(2+)</name>
        <dbReference type="ChEBI" id="CHEBI:29105"/>
    </cofactor>
    <cofactor evidence="6">
        <name>Mn(2+)</name>
        <dbReference type="ChEBI" id="CHEBI:29035"/>
    </cofactor>
    <cofactor evidence="6">
        <name>Fe(2+)</name>
        <dbReference type="ChEBI" id="CHEBI:29033"/>
    </cofactor>
    <text evidence="6">Binds 2 divalent metal cations per subunit. Has a high-affinity and a low affinity metal-binding site. The true nature of the physiological cofactor is under debate. The enzyme is active with cobalt, zinc, manganese or divalent iron ions. Most likely, methionine aminopeptidases function as mononuclear Fe(2+)-metalloproteases under physiological conditions, and the catalytically relevant metal-binding site has been assigned to the histidine-containing high-affinity site.</text>
</comment>
<dbReference type="InterPro" id="IPR036005">
    <property type="entry name" value="Creatinase/aminopeptidase-like"/>
</dbReference>
<dbReference type="PRINTS" id="PR00599">
    <property type="entry name" value="MAPEPTIDASE"/>
</dbReference>
<dbReference type="SUPFAM" id="SSF55920">
    <property type="entry name" value="Creatinase/aminopeptidase"/>
    <property type="match status" value="1"/>
</dbReference>
<evidence type="ECO:0000256" key="2">
    <source>
        <dbReference type="ARBA" id="ARBA00022438"/>
    </source>
</evidence>
<organism evidence="9 10">
    <name type="scientific">Catenovulum adriaticum</name>
    <dbReference type="NCBI Taxonomy" id="2984846"/>
    <lineage>
        <taxon>Bacteria</taxon>
        <taxon>Pseudomonadati</taxon>
        <taxon>Pseudomonadota</taxon>
        <taxon>Gammaproteobacteria</taxon>
        <taxon>Alteromonadales</taxon>
        <taxon>Alteromonadaceae</taxon>
        <taxon>Catenovulum</taxon>
    </lineage>
</organism>
<evidence type="ECO:0000256" key="7">
    <source>
        <dbReference type="RuleBase" id="RU003653"/>
    </source>
</evidence>
<keyword evidence="4 6" id="KW-0479">Metal-binding</keyword>
<evidence type="ECO:0000256" key="3">
    <source>
        <dbReference type="ARBA" id="ARBA00022670"/>
    </source>
</evidence>
<keyword evidence="3 6" id="KW-0645">Protease</keyword>
<evidence type="ECO:0000313" key="10">
    <source>
        <dbReference type="Proteomes" id="UP001163726"/>
    </source>
</evidence>
<comment type="catalytic activity">
    <reaction evidence="6 7">
        <text>Release of N-terminal amino acids, preferentially methionine, from peptides and arylamides.</text>
        <dbReference type="EC" id="3.4.11.18"/>
    </reaction>
</comment>
<sequence>MANVKLKSADELNVMRESGRLLAMVFEYLDGYIETGISTMEINDLAERYIIDQLNARPASKGQYGYQYALNSSVNRVVCHGVPSAIQKLKSGDIVNIDITLEQGGFIADSSKMYMIGDVSPVAKRLVDKTYEAMWEGIRKVKPGATLGDVGHAIQTHAQKHGYSVVREYCGHGIGREMHEEPQVLHYGQAGKGLVLTEGMVFTIEPMINQGKSKVKLKKDGWTVVTSDKKLSAQWEHTIAVTSDGYEVLTLRAEERI</sequence>
<dbReference type="EMBL" id="CP109966">
    <property type="protein sequence ID" value="WAJ71723.1"/>
    <property type="molecule type" value="Genomic_DNA"/>
</dbReference>
<keyword evidence="2 6" id="KW-0031">Aminopeptidase</keyword>
<keyword evidence="9" id="KW-0614">Plasmid</keyword>
<accession>A0ABY7AR48</accession>
<evidence type="ECO:0000256" key="4">
    <source>
        <dbReference type="ARBA" id="ARBA00022723"/>
    </source>
</evidence>
<feature type="binding site" evidence="6">
    <location>
        <position position="236"/>
    </location>
    <ligand>
        <name>a divalent metal cation</name>
        <dbReference type="ChEBI" id="CHEBI:60240"/>
        <label>2</label>
        <note>catalytic</note>
    </ligand>
</feature>
<dbReference type="InterPro" id="IPR001714">
    <property type="entry name" value="Pept_M24_MAP"/>
</dbReference>
<dbReference type="NCBIfam" id="TIGR00500">
    <property type="entry name" value="met_pdase_I"/>
    <property type="match status" value="1"/>
</dbReference>
<feature type="binding site" evidence="6">
    <location>
        <position position="172"/>
    </location>
    <ligand>
        <name>a divalent metal cation</name>
        <dbReference type="ChEBI" id="CHEBI:60240"/>
        <label>2</label>
        <note>catalytic</note>
    </ligand>
</feature>
<proteinExistence type="inferred from homology"/>
<comment type="subunit">
    <text evidence="6">Monomer.</text>
</comment>
<evidence type="ECO:0000256" key="5">
    <source>
        <dbReference type="ARBA" id="ARBA00022801"/>
    </source>
</evidence>